<dbReference type="STRING" id="759272.G0SC79"/>
<dbReference type="GO" id="GO:0004672">
    <property type="term" value="F:protein kinase activity"/>
    <property type="evidence" value="ECO:0007669"/>
    <property type="project" value="InterPro"/>
</dbReference>
<dbReference type="SMART" id="SM00220">
    <property type="entry name" value="S_TKc"/>
    <property type="match status" value="1"/>
</dbReference>
<dbReference type="GeneID" id="18259663"/>
<feature type="domain" description="Protein kinase" evidence="2">
    <location>
        <begin position="130"/>
        <end position="547"/>
    </location>
</feature>
<dbReference type="OMA" id="GMKRGDW"/>
<gene>
    <name evidence="3" type="ORF">CTHT_0056250</name>
</gene>
<evidence type="ECO:0000259" key="2">
    <source>
        <dbReference type="PROSITE" id="PS50011"/>
    </source>
</evidence>
<sequence length="595" mass="67780">MDLNSASIHDVIHPTAAFSQNSPPANHPTDPPEEVPWSESQLNPKNRVNSLDPPQNPRWRIDGSTGLGTQFYALPLNAGPLPPMRFDVFIPEEAGLSPRLREILSLNAAFHTKDADRVRRLGITNHILRRLQTWMAGEGELKSLYENLPFGSRIILENLDLDLSKMRITVAPTYYLEKQLLALAKLDKALGVPSEQLPQAVDIKNLVIVQQLSDSVCIVRLSPGKTDDGTAHGNDKLWILKALTSGVKYMYVELRNLLLMKPHPNVISRPDYLVTKICSFGGKRAVVGFMLPYHSGGGLRDMLPLLRINGRLTMDMRLKWAIQLTSAVLHVREEGRMFYPDLRLDNIILSETGDLIMVDFEQRGVWCEFAAPEINAIDFIRILATRSVGDSGNNGNETGIPEDTRKYYASILSKLMPDWEKLQSCEEYPPLDGAYQSYIIPWLCLDEREQEAAEVFMLGRVLWCIFEGQSAPHHVTPWQSYLREPDIEFPAYRYTPVVLRDLIDRCTRGRRPGLSSLIVRQKSKLVLRGTVGESSPEEVMKAAREYWRAEVEEAERFVWLREERKRQGAWDGNHFGRPRLREVLRELQAFRDAYS</sequence>
<evidence type="ECO:0000313" key="4">
    <source>
        <dbReference type="Proteomes" id="UP000008066"/>
    </source>
</evidence>
<organism evidence="4">
    <name type="scientific">Chaetomium thermophilum (strain DSM 1495 / CBS 144.50 / IMI 039719)</name>
    <name type="common">Thermochaetoides thermophila</name>
    <dbReference type="NCBI Taxonomy" id="759272"/>
    <lineage>
        <taxon>Eukaryota</taxon>
        <taxon>Fungi</taxon>
        <taxon>Dikarya</taxon>
        <taxon>Ascomycota</taxon>
        <taxon>Pezizomycotina</taxon>
        <taxon>Sordariomycetes</taxon>
        <taxon>Sordariomycetidae</taxon>
        <taxon>Sordariales</taxon>
        <taxon>Chaetomiaceae</taxon>
        <taxon>Thermochaetoides</taxon>
    </lineage>
</organism>
<dbReference type="SUPFAM" id="SSF56112">
    <property type="entry name" value="Protein kinase-like (PK-like)"/>
    <property type="match status" value="1"/>
</dbReference>
<name>G0SC79_CHATD</name>
<accession>G0SC79</accession>
<dbReference type="HOGENOM" id="CLU_018065_0_0_1"/>
<protein>
    <recommendedName>
        <fullName evidence="2">Protein kinase domain-containing protein</fullName>
    </recommendedName>
</protein>
<evidence type="ECO:0000313" key="3">
    <source>
        <dbReference type="EMBL" id="EGS19005.1"/>
    </source>
</evidence>
<proteinExistence type="predicted"/>
<dbReference type="PROSITE" id="PS50011">
    <property type="entry name" value="PROTEIN_KINASE_DOM"/>
    <property type="match status" value="1"/>
</dbReference>
<dbReference type="OrthoDB" id="4062651at2759"/>
<dbReference type="InterPro" id="IPR000719">
    <property type="entry name" value="Prot_kinase_dom"/>
</dbReference>
<reference evidence="3 4" key="1">
    <citation type="journal article" date="2011" name="Cell">
        <title>Insight into structure and assembly of the nuclear pore complex by utilizing the genome of a eukaryotic thermophile.</title>
        <authorList>
            <person name="Amlacher S."/>
            <person name="Sarges P."/>
            <person name="Flemming D."/>
            <person name="van Noort V."/>
            <person name="Kunze R."/>
            <person name="Devos D.P."/>
            <person name="Arumugam M."/>
            <person name="Bork P."/>
            <person name="Hurt E."/>
        </authorList>
    </citation>
    <scope>NUCLEOTIDE SEQUENCE [LARGE SCALE GENOMIC DNA]</scope>
    <source>
        <strain evidence="4">DSM 1495 / CBS 144.50 / IMI 039719</strain>
    </source>
</reference>
<keyword evidence="4" id="KW-1185">Reference proteome</keyword>
<dbReference type="InterPro" id="IPR011009">
    <property type="entry name" value="Kinase-like_dom_sf"/>
</dbReference>
<dbReference type="RefSeq" id="XP_006695950.1">
    <property type="nucleotide sequence ID" value="XM_006695887.1"/>
</dbReference>
<dbReference type="KEGG" id="cthr:CTHT_0056250"/>
<dbReference type="Proteomes" id="UP000008066">
    <property type="component" value="Unassembled WGS sequence"/>
</dbReference>
<dbReference type="AlphaFoldDB" id="G0SC79"/>
<feature type="compositionally biased region" description="Polar residues" evidence="1">
    <location>
        <begin position="38"/>
        <end position="53"/>
    </location>
</feature>
<dbReference type="eggNOG" id="ENOG502SDZT">
    <property type="taxonomic scope" value="Eukaryota"/>
</dbReference>
<evidence type="ECO:0000256" key="1">
    <source>
        <dbReference type="SAM" id="MobiDB-lite"/>
    </source>
</evidence>
<feature type="region of interest" description="Disordered" evidence="1">
    <location>
        <begin position="14"/>
        <end position="58"/>
    </location>
</feature>
<dbReference type="Gene3D" id="1.10.510.10">
    <property type="entry name" value="Transferase(Phosphotransferase) domain 1"/>
    <property type="match status" value="1"/>
</dbReference>
<dbReference type="EMBL" id="GL988045">
    <property type="protein sequence ID" value="EGS19005.1"/>
    <property type="molecule type" value="Genomic_DNA"/>
</dbReference>
<dbReference type="GO" id="GO:0005524">
    <property type="term" value="F:ATP binding"/>
    <property type="evidence" value="ECO:0007669"/>
    <property type="project" value="InterPro"/>
</dbReference>